<proteinExistence type="predicted"/>
<dbReference type="GO" id="GO:0016746">
    <property type="term" value="F:acyltransferase activity"/>
    <property type="evidence" value="ECO:0007669"/>
    <property type="project" value="UniProtKB-KW"/>
</dbReference>
<dbReference type="CDD" id="cd04301">
    <property type="entry name" value="NAT_SF"/>
    <property type="match status" value="1"/>
</dbReference>
<sequence>MTIREATPQDLEELYRLWCELMEMHQAYHPIFGFHRAAKGELKRLLRDRLYESYTRIFVAEKPGGLAGLLVATYQIGSRGMHFHRRGYLAETIVEAAHRRQGVGRALFNSAKAWLTVQGADHLELQVALANPAAQQFWAAQGFATTTQHMILPLIDL</sequence>
<dbReference type="EC" id="2.3.1.-" evidence="4"/>
<name>A0ABY4CUQ7_9BACT</name>
<evidence type="ECO:0000256" key="2">
    <source>
        <dbReference type="ARBA" id="ARBA00023315"/>
    </source>
</evidence>
<dbReference type="EMBL" id="CP094669">
    <property type="protein sequence ID" value="UOG73772.1"/>
    <property type="molecule type" value="Genomic_DNA"/>
</dbReference>
<evidence type="ECO:0000313" key="4">
    <source>
        <dbReference type="EMBL" id="UOG73772.1"/>
    </source>
</evidence>
<keyword evidence="5" id="KW-1185">Reference proteome</keyword>
<evidence type="ECO:0000313" key="5">
    <source>
        <dbReference type="Proteomes" id="UP000831113"/>
    </source>
</evidence>
<dbReference type="SUPFAM" id="SSF55729">
    <property type="entry name" value="Acyl-CoA N-acyltransferases (Nat)"/>
    <property type="match status" value="1"/>
</dbReference>
<accession>A0ABY4CUQ7</accession>
<protein>
    <submittedName>
        <fullName evidence="4">GNAT family N-acetyltransferase</fullName>
        <ecNumber evidence="4">2.3.1.-</ecNumber>
    </submittedName>
</protein>
<dbReference type="InterPro" id="IPR000182">
    <property type="entry name" value="GNAT_dom"/>
</dbReference>
<dbReference type="Gene3D" id="3.40.630.30">
    <property type="match status" value="1"/>
</dbReference>
<dbReference type="Proteomes" id="UP000831113">
    <property type="component" value="Chromosome"/>
</dbReference>
<dbReference type="PANTHER" id="PTHR43877:SF2">
    <property type="entry name" value="AMINOALKYLPHOSPHONATE N-ACETYLTRANSFERASE-RELATED"/>
    <property type="match status" value="1"/>
</dbReference>
<dbReference type="PROSITE" id="PS51186">
    <property type="entry name" value="GNAT"/>
    <property type="match status" value="1"/>
</dbReference>
<dbReference type="PANTHER" id="PTHR43877">
    <property type="entry name" value="AMINOALKYLPHOSPHONATE N-ACETYLTRANSFERASE-RELATED-RELATED"/>
    <property type="match status" value="1"/>
</dbReference>
<dbReference type="RefSeq" id="WP_243796671.1">
    <property type="nucleotide sequence ID" value="NZ_CP094669.1"/>
</dbReference>
<feature type="domain" description="N-acetyltransferase" evidence="3">
    <location>
        <begin position="1"/>
        <end position="157"/>
    </location>
</feature>
<dbReference type="InterPro" id="IPR050832">
    <property type="entry name" value="Bact_Acetyltransf"/>
</dbReference>
<evidence type="ECO:0000259" key="3">
    <source>
        <dbReference type="PROSITE" id="PS51186"/>
    </source>
</evidence>
<dbReference type="InterPro" id="IPR016181">
    <property type="entry name" value="Acyl_CoA_acyltransferase"/>
</dbReference>
<keyword evidence="1 4" id="KW-0808">Transferase</keyword>
<evidence type="ECO:0000256" key="1">
    <source>
        <dbReference type="ARBA" id="ARBA00022679"/>
    </source>
</evidence>
<dbReference type="Pfam" id="PF00583">
    <property type="entry name" value="Acetyltransf_1"/>
    <property type="match status" value="1"/>
</dbReference>
<gene>
    <name evidence="4" type="ORF">MTX78_16800</name>
</gene>
<keyword evidence="2 4" id="KW-0012">Acyltransferase</keyword>
<organism evidence="4 5">
    <name type="scientific">Hymenobacter tibetensis</name>
    <dbReference type="NCBI Taxonomy" id="497967"/>
    <lineage>
        <taxon>Bacteria</taxon>
        <taxon>Pseudomonadati</taxon>
        <taxon>Bacteroidota</taxon>
        <taxon>Cytophagia</taxon>
        <taxon>Cytophagales</taxon>
        <taxon>Hymenobacteraceae</taxon>
        <taxon>Hymenobacter</taxon>
    </lineage>
</organism>
<reference evidence="4 5" key="1">
    <citation type="submission" date="2022-03" db="EMBL/GenBank/DDBJ databases">
        <title>Hymenobactersp. isolated from the air.</title>
        <authorList>
            <person name="Won M."/>
            <person name="Kwon S.-W."/>
        </authorList>
    </citation>
    <scope>NUCLEOTIDE SEQUENCE [LARGE SCALE GENOMIC DNA]</scope>
    <source>
        <strain evidence="4 5">KACC 21982</strain>
    </source>
</reference>